<dbReference type="OrthoDB" id="762143at2759"/>
<dbReference type="EMBL" id="JACEFO010001238">
    <property type="protein sequence ID" value="KAF8745049.1"/>
    <property type="molecule type" value="Genomic_DNA"/>
</dbReference>
<evidence type="ECO:0000256" key="1">
    <source>
        <dbReference type="ARBA" id="ARBA00022614"/>
    </source>
</evidence>
<feature type="domain" description="Disease resistance R13L4/SHOC-2-like LRR" evidence="5">
    <location>
        <begin position="189"/>
        <end position="411"/>
    </location>
</feature>
<evidence type="ECO:0000259" key="4">
    <source>
        <dbReference type="Pfam" id="PF23559"/>
    </source>
</evidence>
<dbReference type="Pfam" id="PF23598">
    <property type="entry name" value="LRR_14"/>
    <property type="match status" value="1"/>
</dbReference>
<evidence type="ECO:0000256" key="2">
    <source>
        <dbReference type="ARBA" id="ARBA00022737"/>
    </source>
</evidence>
<dbReference type="InterPro" id="IPR058922">
    <property type="entry name" value="WHD_DRP"/>
</dbReference>
<dbReference type="Proteomes" id="UP000636709">
    <property type="component" value="Unassembled WGS sequence"/>
</dbReference>
<dbReference type="InterPro" id="IPR036388">
    <property type="entry name" value="WH-like_DNA-bd_sf"/>
</dbReference>
<dbReference type="InterPro" id="IPR044974">
    <property type="entry name" value="Disease_R_plants"/>
</dbReference>
<organism evidence="6 7">
    <name type="scientific">Digitaria exilis</name>
    <dbReference type="NCBI Taxonomy" id="1010633"/>
    <lineage>
        <taxon>Eukaryota</taxon>
        <taxon>Viridiplantae</taxon>
        <taxon>Streptophyta</taxon>
        <taxon>Embryophyta</taxon>
        <taxon>Tracheophyta</taxon>
        <taxon>Spermatophyta</taxon>
        <taxon>Magnoliopsida</taxon>
        <taxon>Liliopsida</taxon>
        <taxon>Poales</taxon>
        <taxon>Poaceae</taxon>
        <taxon>PACMAD clade</taxon>
        <taxon>Panicoideae</taxon>
        <taxon>Panicodae</taxon>
        <taxon>Paniceae</taxon>
        <taxon>Anthephorinae</taxon>
        <taxon>Digitaria</taxon>
    </lineage>
</organism>
<evidence type="ECO:0000256" key="3">
    <source>
        <dbReference type="ARBA" id="ARBA00022821"/>
    </source>
</evidence>
<evidence type="ECO:0000313" key="6">
    <source>
        <dbReference type="EMBL" id="KAF8745049.1"/>
    </source>
</evidence>
<dbReference type="GO" id="GO:0002758">
    <property type="term" value="P:innate immune response-activating signaling pathway"/>
    <property type="evidence" value="ECO:0007669"/>
    <property type="project" value="UniProtKB-ARBA"/>
</dbReference>
<evidence type="ECO:0000313" key="7">
    <source>
        <dbReference type="Proteomes" id="UP000636709"/>
    </source>
</evidence>
<protein>
    <submittedName>
        <fullName evidence="6">Uncharacterized protein</fullName>
    </submittedName>
</protein>
<dbReference type="SMART" id="SM00369">
    <property type="entry name" value="LRR_TYP"/>
    <property type="match status" value="3"/>
</dbReference>
<dbReference type="Gene3D" id="1.10.10.10">
    <property type="entry name" value="Winged helix-like DNA-binding domain superfamily/Winged helix DNA-binding domain"/>
    <property type="match status" value="1"/>
</dbReference>
<dbReference type="InterPro" id="IPR032675">
    <property type="entry name" value="LRR_dom_sf"/>
</dbReference>
<dbReference type="PANTHER" id="PTHR23155">
    <property type="entry name" value="DISEASE RESISTANCE PROTEIN RP"/>
    <property type="match status" value="1"/>
</dbReference>
<dbReference type="GO" id="GO:0042742">
    <property type="term" value="P:defense response to bacterium"/>
    <property type="evidence" value="ECO:0007669"/>
    <property type="project" value="UniProtKB-ARBA"/>
</dbReference>
<keyword evidence="7" id="KW-1185">Reference proteome</keyword>
<dbReference type="AlphaFoldDB" id="A0A835FDN1"/>
<gene>
    <name evidence="6" type="ORF">HU200_013461</name>
</gene>
<sequence>MGGLLRQKRMRRGDWDNVLNDSIWSVSQMPEELNYAIYLSYHDLPPSLKSCFLHYSLLPQGTWFYVNEVVGMWISEGFIHENSHDLEEIGRQYYEELILRNLIEPDKQYIDQQVCNMHDVVRSFAQYVVRNEALVAHRIDSDISGKLNSQKFIWLSVETPGSESNELEWSSLQTQISVRTLISVGHIKFKPSDSLLYFSCLRILHIQYANFDTLAKSLTRLIHLRYLSIKHTNISRLPESIGKMKFLEYVSLYGCRTLVKLPISIGKLRQLRFLGLNHTSIKHIPKGLGVLTNLRKLLGFPAQMDGDWCSLEELGPLSHLTELDIRGLENIPSSSFASKAKLSEKVHLLYLRLSCDSRHKHDDGMIKHEEEIFEEKQQIIEEVFDELCPPPCMENLPIVRYFGRRLPKWMNG</sequence>
<reference evidence="6" key="1">
    <citation type="submission" date="2020-07" db="EMBL/GenBank/DDBJ databases">
        <title>Genome sequence and genetic diversity analysis of an under-domesticated orphan crop, white fonio (Digitaria exilis).</title>
        <authorList>
            <person name="Bennetzen J.L."/>
            <person name="Chen S."/>
            <person name="Ma X."/>
            <person name="Wang X."/>
            <person name="Yssel A.E.J."/>
            <person name="Chaluvadi S.R."/>
            <person name="Johnson M."/>
            <person name="Gangashetty P."/>
            <person name="Hamidou F."/>
            <person name="Sanogo M.D."/>
            <person name="Zwaenepoel A."/>
            <person name="Wallace J."/>
            <person name="Van De Peer Y."/>
            <person name="Van Deynze A."/>
        </authorList>
    </citation>
    <scope>NUCLEOTIDE SEQUENCE</scope>
    <source>
        <tissue evidence="6">Leaves</tissue>
    </source>
</reference>
<dbReference type="Pfam" id="PF23559">
    <property type="entry name" value="WHD_DRP"/>
    <property type="match status" value="1"/>
</dbReference>
<evidence type="ECO:0000259" key="5">
    <source>
        <dbReference type="Pfam" id="PF23598"/>
    </source>
</evidence>
<dbReference type="InterPro" id="IPR055414">
    <property type="entry name" value="LRR_R13L4/SHOC2-like"/>
</dbReference>
<dbReference type="InterPro" id="IPR003591">
    <property type="entry name" value="Leu-rich_rpt_typical-subtyp"/>
</dbReference>
<keyword evidence="1" id="KW-0433">Leucine-rich repeat</keyword>
<feature type="domain" description="Disease resistance protein winged helix" evidence="4">
    <location>
        <begin position="59"/>
        <end position="125"/>
    </location>
</feature>
<keyword evidence="3" id="KW-0611">Plant defense</keyword>
<proteinExistence type="predicted"/>
<name>A0A835FDN1_9POAL</name>
<keyword evidence="2" id="KW-0677">Repeat</keyword>
<comment type="caution">
    <text evidence="6">The sequence shown here is derived from an EMBL/GenBank/DDBJ whole genome shotgun (WGS) entry which is preliminary data.</text>
</comment>
<dbReference type="Gene3D" id="3.80.10.10">
    <property type="entry name" value="Ribonuclease Inhibitor"/>
    <property type="match status" value="1"/>
</dbReference>
<dbReference type="SUPFAM" id="SSF52058">
    <property type="entry name" value="L domain-like"/>
    <property type="match status" value="1"/>
</dbReference>
<dbReference type="FunFam" id="1.10.10.10:FF:000322">
    <property type="entry name" value="Probable disease resistance protein At1g63360"/>
    <property type="match status" value="1"/>
</dbReference>
<accession>A0A835FDN1</accession>
<dbReference type="PANTHER" id="PTHR23155:SF1095">
    <property type="entry name" value="OS05G0250700 PROTEIN"/>
    <property type="match status" value="1"/>
</dbReference>
<dbReference type="GO" id="GO:0009626">
    <property type="term" value="P:plant-type hypersensitive response"/>
    <property type="evidence" value="ECO:0007669"/>
    <property type="project" value="UniProtKB-ARBA"/>
</dbReference>